<evidence type="ECO:0000313" key="2">
    <source>
        <dbReference type="EMBL" id="CAG6399238.1"/>
    </source>
</evidence>
<dbReference type="AlphaFoldDB" id="A0A9W4GWR6"/>
<reference evidence="2" key="1">
    <citation type="submission" date="2021-05" db="EMBL/GenBank/DDBJ databases">
        <authorList>
            <person name="Arsene-Ploetze F."/>
        </authorList>
    </citation>
    <scope>NUCLEOTIDE SEQUENCE</scope>
    <source>
        <strain evidence="2">DSM 42138</strain>
    </source>
</reference>
<dbReference type="CDD" id="cd05403">
    <property type="entry name" value="NT_KNTase_like"/>
    <property type="match status" value="1"/>
</dbReference>
<feature type="domain" description="Polymerase nucleotidyl transferase" evidence="1">
    <location>
        <begin position="32"/>
        <end position="86"/>
    </location>
</feature>
<dbReference type="Pfam" id="PF01909">
    <property type="entry name" value="NTP_transf_2"/>
    <property type="match status" value="1"/>
</dbReference>
<dbReference type="EMBL" id="CAJSLV010000124">
    <property type="protein sequence ID" value="CAG6399238.1"/>
    <property type="molecule type" value="Genomic_DNA"/>
</dbReference>
<evidence type="ECO:0000259" key="1">
    <source>
        <dbReference type="Pfam" id="PF01909"/>
    </source>
</evidence>
<evidence type="ECO:0000313" key="3">
    <source>
        <dbReference type="Proteomes" id="UP001152519"/>
    </source>
</evidence>
<proteinExistence type="predicted"/>
<protein>
    <submittedName>
        <fullName evidence="2">Nucleotidyltransferase domain-containing protein</fullName>
    </submittedName>
</protein>
<sequence>MRPGLAADGTIAREGALSKVPAAYARLLDETRDRIRAAFPGGRLHSAYVYGSIPRGTARAGRSDLDLLVVLNEPPSAADRAAADRVEAGLDADFAVIDGVGLLLDDADTLLSELERYDLGFFVACLCTPLLGEDLAGALPRYRPDGLLARETNGDIGLALPGWRERAAAAGSEDQRTALCRGVARRIVRTGFTLVMPRWGGWTSSLDLQAEVFAGYYPDRGAAMRQAARWARTPTADPAALALLLSDLAPWLTSTYLAVHGPKTPRPSPGAPG</sequence>
<dbReference type="RefSeq" id="WP_251501761.1">
    <property type="nucleotide sequence ID" value="NZ_CAJSLV010000124.1"/>
</dbReference>
<dbReference type="SUPFAM" id="SSF81301">
    <property type="entry name" value="Nucleotidyltransferase"/>
    <property type="match status" value="1"/>
</dbReference>
<name>A0A9W4GWR6_9ACTN</name>
<dbReference type="Proteomes" id="UP001152519">
    <property type="component" value="Unassembled WGS sequence"/>
</dbReference>
<dbReference type="InterPro" id="IPR002934">
    <property type="entry name" value="Polymerase_NTP_transf_dom"/>
</dbReference>
<comment type="caution">
    <text evidence="2">The sequence shown here is derived from an EMBL/GenBank/DDBJ whole genome shotgun (WGS) entry which is preliminary data.</text>
</comment>
<dbReference type="Gene3D" id="3.30.460.10">
    <property type="entry name" value="Beta Polymerase, domain 2"/>
    <property type="match status" value="1"/>
</dbReference>
<dbReference type="PROSITE" id="PS50152">
    <property type="entry name" value="25A_SYNTH_3"/>
    <property type="match status" value="1"/>
</dbReference>
<accession>A0A9W4GWR6</accession>
<keyword evidence="3" id="KW-1185">Reference proteome</keyword>
<organism evidence="2 3">
    <name type="scientific">Actinacidiphila cocklensis</name>
    <dbReference type="NCBI Taxonomy" id="887465"/>
    <lineage>
        <taxon>Bacteria</taxon>
        <taxon>Bacillati</taxon>
        <taxon>Actinomycetota</taxon>
        <taxon>Actinomycetes</taxon>
        <taxon>Kitasatosporales</taxon>
        <taxon>Streptomycetaceae</taxon>
        <taxon>Actinacidiphila</taxon>
    </lineage>
</organism>
<dbReference type="InterPro" id="IPR043519">
    <property type="entry name" value="NT_sf"/>
</dbReference>
<gene>
    <name evidence="2" type="ORF">SCOCK_890006</name>
</gene>
<dbReference type="GO" id="GO:0016779">
    <property type="term" value="F:nucleotidyltransferase activity"/>
    <property type="evidence" value="ECO:0007669"/>
    <property type="project" value="InterPro"/>
</dbReference>